<feature type="transmembrane region" description="Helical" evidence="1">
    <location>
        <begin position="384"/>
        <end position="407"/>
    </location>
</feature>
<feature type="transmembrane region" description="Helical" evidence="1">
    <location>
        <begin position="419"/>
        <end position="438"/>
    </location>
</feature>
<keyword evidence="3" id="KW-1185">Reference proteome</keyword>
<dbReference type="RefSeq" id="WP_379789813.1">
    <property type="nucleotide sequence ID" value="NZ_JBHSQB010000003.1"/>
</dbReference>
<accession>A0ABW1PJ15</accession>
<feature type="transmembrane region" description="Helical" evidence="1">
    <location>
        <begin position="333"/>
        <end position="350"/>
    </location>
</feature>
<feature type="transmembrane region" description="Helical" evidence="1">
    <location>
        <begin position="21"/>
        <end position="41"/>
    </location>
</feature>
<evidence type="ECO:0000256" key="1">
    <source>
        <dbReference type="SAM" id="Phobius"/>
    </source>
</evidence>
<keyword evidence="1" id="KW-1133">Transmembrane helix</keyword>
<feature type="transmembrane region" description="Helical" evidence="1">
    <location>
        <begin position="475"/>
        <end position="493"/>
    </location>
</feature>
<protein>
    <submittedName>
        <fullName evidence="2">Uncharacterized protein</fullName>
    </submittedName>
</protein>
<keyword evidence="1" id="KW-0812">Transmembrane</keyword>
<feature type="transmembrane region" description="Helical" evidence="1">
    <location>
        <begin position="104"/>
        <end position="124"/>
    </location>
</feature>
<comment type="caution">
    <text evidence="2">The sequence shown here is derived from an EMBL/GenBank/DDBJ whole genome shotgun (WGS) entry which is preliminary data.</text>
</comment>
<reference evidence="3" key="1">
    <citation type="journal article" date="2019" name="Int. J. Syst. Evol. Microbiol.">
        <title>The Global Catalogue of Microorganisms (GCM) 10K type strain sequencing project: providing services to taxonomists for standard genome sequencing and annotation.</title>
        <authorList>
            <consortium name="The Broad Institute Genomics Platform"/>
            <consortium name="The Broad Institute Genome Sequencing Center for Infectious Disease"/>
            <person name="Wu L."/>
            <person name="Ma J."/>
        </authorList>
    </citation>
    <scope>NUCLEOTIDE SEQUENCE [LARGE SCALE GENOMIC DNA]</scope>
    <source>
        <strain evidence="3">CCUG 49679</strain>
    </source>
</reference>
<name>A0ABW1PJ15_9FLAO</name>
<proteinExistence type="predicted"/>
<gene>
    <name evidence="2" type="ORF">ACFPVY_00975</name>
</gene>
<sequence>MFKNIQDKLLISNPLLWNLKIVPFACIALVFHLIFFLIGYSNGEVVFKNDSYNYYDSGLDTGIIIFFSVIISILITIVWLVLYSRNNAFKSFYPKSNFSLFKEFLYILLFTSLTSTFTLTYLYANDFRTRNYYTENEVAKKLEILSLSTPFIEGSFMESNYVSVLVDGQYKNQPRENFQYRERTYNLSSLMNKRVETDDYYMTSSDSAMTFRVKNWLYENQKDSVKWVFTEFMKMAKEQNLKTNITAEKWFSLVYNYPKFEDYTIIKRSNSDNSYESYEVATAYDSTTVDVAVPVENVRQPSSSYYVPYNSLRTGYQEIARAHENPTINLESLYFYLYFAIGLAIAIFSFKVTSGRNWLIAMVSLGIVSLITGIFSALSGGTAFFVFYWLLFFGLLIHFFVTVSARAGKGISGITLNQILWLFPSFVPILYFCILDIAKSTSHYYTSSGSYINGVQVAETFPKIDWMEDHFPEMMIANIGLIILFIFLFSVQIKKWKGIAED</sequence>
<dbReference type="EMBL" id="JBHSQB010000003">
    <property type="protein sequence ID" value="MFC6095204.1"/>
    <property type="molecule type" value="Genomic_DNA"/>
</dbReference>
<dbReference type="Proteomes" id="UP001596287">
    <property type="component" value="Unassembled WGS sequence"/>
</dbReference>
<feature type="transmembrane region" description="Helical" evidence="1">
    <location>
        <begin position="61"/>
        <end position="83"/>
    </location>
</feature>
<organism evidence="2 3">
    <name type="scientific">Flavobacterium qiangtangense</name>
    <dbReference type="NCBI Taxonomy" id="1442595"/>
    <lineage>
        <taxon>Bacteria</taxon>
        <taxon>Pseudomonadati</taxon>
        <taxon>Bacteroidota</taxon>
        <taxon>Flavobacteriia</taxon>
        <taxon>Flavobacteriales</taxon>
        <taxon>Flavobacteriaceae</taxon>
        <taxon>Flavobacterium</taxon>
    </lineage>
</organism>
<evidence type="ECO:0000313" key="3">
    <source>
        <dbReference type="Proteomes" id="UP001596287"/>
    </source>
</evidence>
<feature type="transmembrane region" description="Helical" evidence="1">
    <location>
        <begin position="357"/>
        <end position="378"/>
    </location>
</feature>
<evidence type="ECO:0000313" key="2">
    <source>
        <dbReference type="EMBL" id="MFC6095204.1"/>
    </source>
</evidence>
<keyword evidence="1" id="KW-0472">Membrane</keyword>